<sequence length="164" mass="17737">MRTGQRGRRALLVLVAVLAAVVPGASLAQAGPEPGSAPPDRHCRYVQSTGDLRCFASYAEATAERRTASGDVIQATLFTEVNYGGSSFTIYGSDVCEKDGVVNFQLNLPDDWKDVVSSVQPWAQCWIWLYPEPDLGGERDGPFKENTPDVGELMNDRAQSVGLS</sequence>
<dbReference type="RefSeq" id="WP_179718388.1">
    <property type="nucleotide sequence ID" value="NZ_BAABFH010000001.1"/>
</dbReference>
<feature type="region of interest" description="Disordered" evidence="1">
    <location>
        <begin position="137"/>
        <end position="164"/>
    </location>
</feature>
<feature type="compositionally biased region" description="Basic and acidic residues" evidence="1">
    <location>
        <begin position="137"/>
        <end position="147"/>
    </location>
</feature>
<feature type="chain" id="PRO_5032642802" evidence="2">
    <location>
        <begin position="31"/>
        <end position="164"/>
    </location>
</feature>
<dbReference type="EMBL" id="JACCFJ010000001">
    <property type="protein sequence ID" value="NYI82528.1"/>
    <property type="molecule type" value="Genomic_DNA"/>
</dbReference>
<feature type="signal peptide" evidence="2">
    <location>
        <begin position="1"/>
        <end position="30"/>
    </location>
</feature>
<proteinExistence type="predicted"/>
<dbReference type="AlphaFoldDB" id="A0A853AEZ3"/>
<reference evidence="3 4" key="1">
    <citation type="submission" date="2020-07" db="EMBL/GenBank/DDBJ databases">
        <title>Sequencing the genomes of 1000 actinobacteria strains.</title>
        <authorList>
            <person name="Klenk H.-P."/>
        </authorList>
    </citation>
    <scope>NUCLEOTIDE SEQUENCE [LARGE SCALE GENOMIC DNA]</scope>
    <source>
        <strain evidence="3 4">DSM 44065</strain>
    </source>
</reference>
<evidence type="ECO:0000313" key="3">
    <source>
        <dbReference type="EMBL" id="NYI82528.1"/>
    </source>
</evidence>
<comment type="caution">
    <text evidence="3">The sequence shown here is derived from an EMBL/GenBank/DDBJ whole genome shotgun (WGS) entry which is preliminary data.</text>
</comment>
<keyword evidence="4" id="KW-1185">Reference proteome</keyword>
<dbReference type="SUPFAM" id="SSF49695">
    <property type="entry name" value="gamma-Crystallin-like"/>
    <property type="match status" value="1"/>
</dbReference>
<protein>
    <submittedName>
        <fullName evidence="3">Uncharacterized protein</fullName>
    </submittedName>
</protein>
<evidence type="ECO:0000256" key="1">
    <source>
        <dbReference type="SAM" id="MobiDB-lite"/>
    </source>
</evidence>
<dbReference type="Gene3D" id="2.60.20.10">
    <property type="entry name" value="Crystallins"/>
    <property type="match status" value="1"/>
</dbReference>
<name>A0A853AEZ3_9PSEU</name>
<dbReference type="InterPro" id="IPR011024">
    <property type="entry name" value="G_crystallin-like"/>
</dbReference>
<gene>
    <name evidence="3" type="ORF">HNR68_001158</name>
</gene>
<keyword evidence="2" id="KW-0732">Signal</keyword>
<organism evidence="3 4">
    <name type="scientific">Saccharopolyspora hordei</name>
    <dbReference type="NCBI Taxonomy" id="1838"/>
    <lineage>
        <taxon>Bacteria</taxon>
        <taxon>Bacillati</taxon>
        <taxon>Actinomycetota</taxon>
        <taxon>Actinomycetes</taxon>
        <taxon>Pseudonocardiales</taxon>
        <taxon>Pseudonocardiaceae</taxon>
        <taxon>Saccharopolyspora</taxon>
    </lineage>
</organism>
<evidence type="ECO:0000256" key="2">
    <source>
        <dbReference type="SAM" id="SignalP"/>
    </source>
</evidence>
<evidence type="ECO:0000313" key="4">
    <source>
        <dbReference type="Proteomes" id="UP000587002"/>
    </source>
</evidence>
<dbReference type="Proteomes" id="UP000587002">
    <property type="component" value="Unassembled WGS sequence"/>
</dbReference>
<accession>A0A853AEZ3</accession>